<dbReference type="InterPro" id="IPR036249">
    <property type="entry name" value="Thioredoxin-like_sf"/>
</dbReference>
<organism evidence="8 9">
    <name type="scientific">Besnoitia besnoiti</name>
    <name type="common">Apicomplexan protozoan</name>
    <dbReference type="NCBI Taxonomy" id="94643"/>
    <lineage>
        <taxon>Eukaryota</taxon>
        <taxon>Sar</taxon>
        <taxon>Alveolata</taxon>
        <taxon>Apicomplexa</taxon>
        <taxon>Conoidasida</taxon>
        <taxon>Coccidia</taxon>
        <taxon>Eucoccidiorida</taxon>
        <taxon>Eimeriorina</taxon>
        <taxon>Sarcocystidae</taxon>
        <taxon>Besnoitia</taxon>
    </lineage>
</organism>
<dbReference type="GO" id="GO:0005737">
    <property type="term" value="C:cytoplasm"/>
    <property type="evidence" value="ECO:0007669"/>
    <property type="project" value="TreeGrafter"/>
</dbReference>
<dbReference type="AlphaFoldDB" id="A0A2A9MB00"/>
<dbReference type="OrthoDB" id="44061at2759"/>
<dbReference type="Proteomes" id="UP000224006">
    <property type="component" value="Chromosome V"/>
</dbReference>
<keyword evidence="9" id="KW-1185">Reference proteome</keyword>
<dbReference type="KEGG" id="bbes:BESB_059460"/>
<dbReference type="PRINTS" id="PR00160">
    <property type="entry name" value="GLUTAREDOXIN"/>
</dbReference>
<dbReference type="Gene3D" id="3.40.30.10">
    <property type="entry name" value="Glutaredoxin"/>
    <property type="match status" value="1"/>
</dbReference>
<evidence type="ECO:0000256" key="5">
    <source>
        <dbReference type="SAM" id="MobiDB-lite"/>
    </source>
</evidence>
<reference evidence="8 9" key="1">
    <citation type="submission" date="2017-09" db="EMBL/GenBank/DDBJ databases">
        <title>Genome sequencing of Besnoitia besnoiti strain Bb-Ger1.</title>
        <authorList>
            <person name="Schares G."/>
            <person name="Venepally P."/>
            <person name="Lorenzi H.A."/>
        </authorList>
    </citation>
    <scope>NUCLEOTIDE SEQUENCE [LARGE SCALE GENOMIC DNA]</scope>
    <source>
        <strain evidence="8 9">Bb-Ger1</strain>
    </source>
</reference>
<dbReference type="EMBL" id="NWUJ01000005">
    <property type="protein sequence ID" value="PFH35059.1"/>
    <property type="molecule type" value="Genomic_DNA"/>
</dbReference>
<feature type="compositionally biased region" description="Low complexity" evidence="5">
    <location>
        <begin position="98"/>
        <end position="109"/>
    </location>
</feature>
<name>A0A2A9MB00_BESBE</name>
<evidence type="ECO:0000313" key="9">
    <source>
        <dbReference type="Proteomes" id="UP000224006"/>
    </source>
</evidence>
<evidence type="ECO:0000313" key="8">
    <source>
        <dbReference type="EMBL" id="PFH35059.1"/>
    </source>
</evidence>
<evidence type="ECO:0000256" key="4">
    <source>
        <dbReference type="ARBA" id="ARBA00023284"/>
    </source>
</evidence>
<dbReference type="PANTHER" id="PTHR45694:SF18">
    <property type="entry name" value="GLUTAREDOXIN-1-RELATED"/>
    <property type="match status" value="1"/>
</dbReference>
<dbReference type="PROSITE" id="PS00195">
    <property type="entry name" value="GLUTAREDOXIN_1"/>
    <property type="match status" value="1"/>
</dbReference>
<dbReference type="NCBIfam" id="TIGR02180">
    <property type="entry name" value="GRX_euk"/>
    <property type="match status" value="1"/>
</dbReference>
<dbReference type="VEuPathDB" id="ToxoDB:BESB_059460"/>
<dbReference type="InterPro" id="IPR011767">
    <property type="entry name" value="GLR_AS"/>
</dbReference>
<dbReference type="InterPro" id="IPR014025">
    <property type="entry name" value="Glutaredoxin_subgr"/>
</dbReference>
<evidence type="ECO:0000256" key="1">
    <source>
        <dbReference type="ARBA" id="ARBA00022448"/>
    </source>
</evidence>
<accession>A0A2A9MB00</accession>
<feature type="chain" id="PRO_5012653982" evidence="6">
    <location>
        <begin position="22"/>
        <end position="339"/>
    </location>
</feature>
<evidence type="ECO:0000256" key="2">
    <source>
        <dbReference type="ARBA" id="ARBA00022982"/>
    </source>
</evidence>
<feature type="domain" description="Glutaredoxin" evidence="7">
    <location>
        <begin position="251"/>
        <end position="313"/>
    </location>
</feature>
<dbReference type="Pfam" id="PF00462">
    <property type="entry name" value="Glutaredoxin"/>
    <property type="match status" value="1"/>
</dbReference>
<dbReference type="GeneID" id="40310874"/>
<evidence type="ECO:0000256" key="3">
    <source>
        <dbReference type="ARBA" id="ARBA00023157"/>
    </source>
</evidence>
<keyword evidence="3" id="KW-1015">Disulfide bond</keyword>
<dbReference type="PROSITE" id="PS51257">
    <property type="entry name" value="PROKAR_LIPOPROTEIN"/>
    <property type="match status" value="1"/>
</dbReference>
<feature type="signal peptide" evidence="6">
    <location>
        <begin position="1"/>
        <end position="21"/>
    </location>
</feature>
<keyword evidence="4" id="KW-0676">Redox-active center</keyword>
<evidence type="ECO:0000256" key="6">
    <source>
        <dbReference type="SAM" id="SignalP"/>
    </source>
</evidence>
<comment type="caution">
    <text evidence="8">The sequence shown here is derived from an EMBL/GenBank/DDBJ whole genome shotgun (WGS) entry which is preliminary data.</text>
</comment>
<dbReference type="InterPro" id="IPR011899">
    <property type="entry name" value="Glutaredoxin_euk/vir"/>
</dbReference>
<feature type="compositionally biased region" description="Low complexity" evidence="5">
    <location>
        <begin position="139"/>
        <end position="153"/>
    </location>
</feature>
<sequence length="339" mass="35206">MRPKVGRAFIFALAVFCGCLGVDRCPSYQLVSPAQGLLVEASKSACSSAAARSPSPGAAAAAAAASAKPGRLRSSAPPPAEAERSKALRPQSQGSVQAAAATHAWGAGASPRARKQPLPGTAPSGAQPVDSASEESRGSRAAASSSFSGSHGSGRLASFVICPPADGAARISKCRCLRSCAKQTNAPGAFCSALCSQRHSAERETTKQQQGEPETDAKGGKDGAAGRPDIAAAKRQLVKDWVEEIIRRHKVVIFAKSYCPYCQDALEILRDVESKDVRAVMIDKLPEMDVIQDALEEMTGARTVPRVFIGGAFFGGCSDLENADEDGTLVRILKLAGAL</sequence>
<dbReference type="SUPFAM" id="SSF52833">
    <property type="entry name" value="Thioredoxin-like"/>
    <property type="match status" value="1"/>
</dbReference>
<keyword evidence="1" id="KW-0813">Transport</keyword>
<dbReference type="GO" id="GO:0015038">
    <property type="term" value="F:glutathione disulfide oxidoreductase activity"/>
    <property type="evidence" value="ECO:0007669"/>
    <property type="project" value="TreeGrafter"/>
</dbReference>
<dbReference type="RefSeq" id="XP_029219068.1">
    <property type="nucleotide sequence ID" value="XM_029364360.1"/>
</dbReference>
<feature type="region of interest" description="Disordered" evidence="5">
    <location>
        <begin position="202"/>
        <end position="229"/>
    </location>
</feature>
<dbReference type="PROSITE" id="PS51354">
    <property type="entry name" value="GLUTAREDOXIN_2"/>
    <property type="match status" value="1"/>
</dbReference>
<keyword evidence="2" id="KW-0249">Electron transport</keyword>
<dbReference type="PANTHER" id="PTHR45694">
    <property type="entry name" value="GLUTAREDOXIN 2"/>
    <property type="match status" value="1"/>
</dbReference>
<proteinExistence type="predicted"/>
<keyword evidence="6" id="KW-0732">Signal</keyword>
<dbReference type="InterPro" id="IPR002109">
    <property type="entry name" value="Glutaredoxin"/>
</dbReference>
<feature type="region of interest" description="Disordered" evidence="5">
    <location>
        <begin position="61"/>
        <end position="153"/>
    </location>
</feature>
<dbReference type="CDD" id="cd03419">
    <property type="entry name" value="GRX_GRXh_1_2_like"/>
    <property type="match status" value="1"/>
</dbReference>
<evidence type="ECO:0000259" key="7">
    <source>
        <dbReference type="Pfam" id="PF00462"/>
    </source>
</evidence>
<dbReference type="STRING" id="94643.A0A2A9MB00"/>
<protein>
    <submittedName>
        <fullName evidence="8">Putative glutaredoxin</fullName>
    </submittedName>
</protein>
<dbReference type="GO" id="GO:0034599">
    <property type="term" value="P:cellular response to oxidative stress"/>
    <property type="evidence" value="ECO:0007669"/>
    <property type="project" value="TreeGrafter"/>
</dbReference>
<gene>
    <name evidence="8" type="ORF">BESB_059460</name>
</gene>